<dbReference type="EMBL" id="JAHKNI010000005">
    <property type="protein sequence ID" value="MBU3063402.1"/>
    <property type="molecule type" value="Genomic_DNA"/>
</dbReference>
<gene>
    <name evidence="3" type="ORF">KO481_17935</name>
</gene>
<reference evidence="3 4" key="1">
    <citation type="submission" date="2021-06" db="EMBL/GenBank/DDBJ databases">
        <title>Actinomycetes sequencing.</title>
        <authorList>
            <person name="Shan Q."/>
        </authorList>
    </citation>
    <scope>NUCLEOTIDE SEQUENCE [LARGE SCALE GENOMIC DNA]</scope>
    <source>
        <strain evidence="3 4">NEAU-G5</strain>
    </source>
</reference>
<comment type="caution">
    <text evidence="3">The sequence shown here is derived from an EMBL/GenBank/DDBJ whole genome shotgun (WGS) entry which is preliminary data.</text>
</comment>
<dbReference type="Proteomes" id="UP000733379">
    <property type="component" value="Unassembled WGS sequence"/>
</dbReference>
<feature type="transmembrane region" description="Helical" evidence="2">
    <location>
        <begin position="26"/>
        <end position="47"/>
    </location>
</feature>
<protein>
    <submittedName>
        <fullName evidence="3">Uncharacterized protein</fullName>
    </submittedName>
</protein>
<feature type="transmembrane region" description="Helical" evidence="2">
    <location>
        <begin position="53"/>
        <end position="73"/>
    </location>
</feature>
<proteinExistence type="predicted"/>
<dbReference type="RefSeq" id="WP_215918474.1">
    <property type="nucleotide sequence ID" value="NZ_JAHKNI010000005.1"/>
</dbReference>
<keyword evidence="4" id="KW-1185">Reference proteome</keyword>
<keyword evidence="2" id="KW-1133">Transmembrane helix</keyword>
<evidence type="ECO:0000256" key="1">
    <source>
        <dbReference type="SAM" id="MobiDB-lite"/>
    </source>
</evidence>
<sequence length="83" mass="8457">MGAYSTSPLRAASQNDSAPTESARSAWAIIARLMAWLIFAGGLAGAVMGIVDLRVLVTVAGLMLACTAGLVLLKLRADSHGSA</sequence>
<accession>A0ABS6AZC6</accession>
<organism evidence="3 4">
    <name type="scientific">Nocardia albiluteola</name>
    <dbReference type="NCBI Taxonomy" id="2842303"/>
    <lineage>
        <taxon>Bacteria</taxon>
        <taxon>Bacillati</taxon>
        <taxon>Actinomycetota</taxon>
        <taxon>Actinomycetes</taxon>
        <taxon>Mycobacteriales</taxon>
        <taxon>Nocardiaceae</taxon>
        <taxon>Nocardia</taxon>
    </lineage>
</organism>
<name>A0ABS6AZC6_9NOCA</name>
<evidence type="ECO:0000313" key="3">
    <source>
        <dbReference type="EMBL" id="MBU3063402.1"/>
    </source>
</evidence>
<keyword evidence="2" id="KW-0472">Membrane</keyword>
<evidence type="ECO:0000313" key="4">
    <source>
        <dbReference type="Proteomes" id="UP000733379"/>
    </source>
</evidence>
<keyword evidence="2" id="KW-0812">Transmembrane</keyword>
<evidence type="ECO:0000256" key="2">
    <source>
        <dbReference type="SAM" id="Phobius"/>
    </source>
</evidence>
<feature type="region of interest" description="Disordered" evidence="1">
    <location>
        <begin position="1"/>
        <end position="20"/>
    </location>
</feature>